<comment type="similarity">
    <text evidence="2">Belongs to the glycosyl hydrolase 43 family.</text>
</comment>
<gene>
    <name evidence="8" type="ORF">GCM10009750_05650</name>
</gene>
<dbReference type="InterPro" id="IPR006311">
    <property type="entry name" value="TAT_signal"/>
</dbReference>
<evidence type="ECO:0000313" key="9">
    <source>
        <dbReference type="Proteomes" id="UP001501746"/>
    </source>
</evidence>
<feature type="domain" description="Atrophied bacterial Ig" evidence="7">
    <location>
        <begin position="265"/>
        <end position="350"/>
    </location>
</feature>
<dbReference type="PANTHER" id="PTHR43301:SF3">
    <property type="entry name" value="ARABINAN ENDO-1,5-ALPHA-L-ARABINOSIDASE A-RELATED"/>
    <property type="match status" value="1"/>
</dbReference>
<accession>A0ABN2MGL2</accession>
<comment type="pathway">
    <text evidence="1">Glycan metabolism; L-arabinan degradation.</text>
</comment>
<name>A0ABN2MGL2_9MICO</name>
<dbReference type="CDD" id="cd08983">
    <property type="entry name" value="GH43_Bt3655-like"/>
    <property type="match status" value="1"/>
</dbReference>
<dbReference type="InterPro" id="IPR006710">
    <property type="entry name" value="Glyco_hydro_43"/>
</dbReference>
<keyword evidence="9" id="KW-1185">Reference proteome</keyword>
<proteinExistence type="inferred from homology"/>
<dbReference type="EMBL" id="BAAANK010000001">
    <property type="protein sequence ID" value="GAA1825399.1"/>
    <property type="molecule type" value="Genomic_DNA"/>
</dbReference>
<feature type="domain" description="Bacterial Ig-like" evidence="6">
    <location>
        <begin position="723"/>
        <end position="779"/>
    </location>
</feature>
<dbReference type="Pfam" id="PF20578">
    <property type="entry name" value="aBig_2"/>
    <property type="match status" value="2"/>
</dbReference>
<evidence type="ECO:0008006" key="10">
    <source>
        <dbReference type="Google" id="ProtNLM"/>
    </source>
</evidence>
<evidence type="ECO:0000259" key="6">
    <source>
        <dbReference type="Pfam" id="PF07532"/>
    </source>
</evidence>
<dbReference type="PANTHER" id="PTHR43301">
    <property type="entry name" value="ARABINAN ENDO-1,5-ALPHA-L-ARABINOSIDASE"/>
    <property type="match status" value="1"/>
</dbReference>
<dbReference type="Gene3D" id="2.60.120.200">
    <property type="match status" value="2"/>
</dbReference>
<keyword evidence="4" id="KW-0326">Glycosidase</keyword>
<keyword evidence="3" id="KW-0378">Hydrolase</keyword>
<comment type="caution">
    <text evidence="8">The sequence shown here is derived from an EMBL/GenBank/DDBJ whole genome shotgun (WGS) entry which is preliminary data.</text>
</comment>
<dbReference type="Pfam" id="PF13385">
    <property type="entry name" value="Laminin_G_3"/>
    <property type="match status" value="2"/>
</dbReference>
<dbReference type="SUPFAM" id="SSF49899">
    <property type="entry name" value="Concanavalin A-like lectins/glucanases"/>
    <property type="match status" value="2"/>
</dbReference>
<keyword evidence="5" id="KW-0732">Signal</keyword>
<dbReference type="Gene3D" id="2.115.10.20">
    <property type="entry name" value="Glycosyl hydrolase domain, family 43"/>
    <property type="match status" value="2"/>
</dbReference>
<dbReference type="Proteomes" id="UP001501746">
    <property type="component" value="Unassembled WGS sequence"/>
</dbReference>
<dbReference type="InterPro" id="IPR050727">
    <property type="entry name" value="GH43_arabinanases"/>
</dbReference>
<dbReference type="PROSITE" id="PS51318">
    <property type="entry name" value="TAT"/>
    <property type="match status" value="1"/>
</dbReference>
<feature type="chain" id="PRO_5046104047" description="Family 43 glycosylhydrolase" evidence="5">
    <location>
        <begin position="40"/>
        <end position="1889"/>
    </location>
</feature>
<dbReference type="InterPro" id="IPR023296">
    <property type="entry name" value="Glyco_hydro_beta-prop_sf"/>
</dbReference>
<evidence type="ECO:0000256" key="4">
    <source>
        <dbReference type="ARBA" id="ARBA00023295"/>
    </source>
</evidence>
<evidence type="ECO:0000256" key="5">
    <source>
        <dbReference type="SAM" id="SignalP"/>
    </source>
</evidence>
<evidence type="ECO:0000256" key="2">
    <source>
        <dbReference type="ARBA" id="ARBA00009865"/>
    </source>
</evidence>
<dbReference type="Pfam" id="PF07532">
    <property type="entry name" value="Big_4"/>
    <property type="match status" value="2"/>
</dbReference>
<dbReference type="InterPro" id="IPR011081">
    <property type="entry name" value="Big_4"/>
</dbReference>
<dbReference type="InterPro" id="IPR013320">
    <property type="entry name" value="ConA-like_dom_sf"/>
</dbReference>
<dbReference type="SUPFAM" id="SSF75005">
    <property type="entry name" value="Arabinanase/levansucrase/invertase"/>
    <property type="match status" value="2"/>
</dbReference>
<organism evidence="8 9">
    <name type="scientific">Agromyces salentinus</name>
    <dbReference type="NCBI Taxonomy" id="269421"/>
    <lineage>
        <taxon>Bacteria</taxon>
        <taxon>Bacillati</taxon>
        <taxon>Actinomycetota</taxon>
        <taxon>Actinomycetes</taxon>
        <taxon>Micrococcales</taxon>
        <taxon>Microbacteriaceae</taxon>
        <taxon>Agromyces</taxon>
    </lineage>
</organism>
<feature type="domain" description="Bacterial Ig-like" evidence="6">
    <location>
        <begin position="1441"/>
        <end position="1487"/>
    </location>
</feature>
<feature type="domain" description="Atrophied bacterial Ig" evidence="7">
    <location>
        <begin position="1050"/>
        <end position="1106"/>
    </location>
</feature>
<sequence>MNDPNRAATRSRSRRLRGLGTIVAAWALVLGLAAPAAHAETDAIAKFTFDEQPTGGAFTSGEVRATVRGDASLVAGKEGQGTAARIGAGFWLDLAKTDGSPVLQGLDAATFSYDRKPEGGNQGWTVFASRSASPNVFENETYLGVIDTASAITVERYDNAGFRNVDGNMTAAASRADWTHVDLVVDGATAKLYVDHVLVGENTTGRTLSGILGATGGVLQIGKANWGAGEYFTGLIDNLTITPRALSADELRPPSEVLAQQDADGIEIVNADDLRGNFSLPLTGAQGSTIGWEITSGGEFATLQAGVNDTTQRVIVTRPAAGDAAATVGLHATVTNDGATATKDVTVSITPRPADAGDPEAYVWAFFTGEGVGGEKISLAASKGNNALDWYTLNQGEPLFTSTLGEKGLRDPFIIRSHDGDTFYMLATDLKISGRPGNGFMTSQVNGSLGIEVWESTDLVDWTAQRHAVVNTPLAGNTWAPEAYWDDELGTYVVYWASNLYDTENAAARPGDPNYNRMMYVTTDDFVSFSEPQVWIDVDRRGQAGSGSIDVSVQKVGDEYVRVYKDENTMSLRQEKSSDLLATVGGSGVKDYSSTVGATTGWSQMGTGIGNGSDNGYGGTFTGGEGPSLFKANPGDVNGYQYYLFADQPSYHDGPNHYVPMATDDIMDASRWEVIGDEMPKARFPSNSDGGMPRHGTILPVTKAEQQALLAAYAGDIEVESFEPLAAETMAGVTPDLPETVTLHMKSGETKQVGTIWNDVPAGDYAEAGTSFVVKGVAKDASRFPIEVTVTVTEKAQAVDGLLADYAFTQTTGSTVPNVGGNAGPARVQNQDDAQWTGNSLQLTGGAKGGPGNWVRLPNDLLTGADAATVTTEVKIDPSMKHLHNFLWNIGAENDQAHYFFVGLRDDEVFPPRADIRNGSAEAIAATSGDIDFDRWTSVTTTIDGATDELLLYFDGELVAKAATTLEPKDIADQTMNTIGKSPWPDPLFQGEIATFRVYDRAMDADEVREISDRDALLHDDELQAVAQAKVDGLTVPEGEIDSDYVALPTAGGSVAWASSEPSVIDADGTVTQPDAGAEPVAVELTASYTFRGLTAERKTMVTVLPTSATAEEQAETAAERYVIPPLLRSGTKLPAAPKGIIVTPVSATGGASLDDGALVLDGSTAADAEVTVTVARDSAPQTTVDKTFTVRVLPASGARDIAGYHRTPTSEFEANNADVALSMHLAVRSDPSSAADEWTPLNENYGVFFPKTSEAVPKTGPNPNTYTRSLTDPAVFQLRGDEGYGVVSTRVRRGGADDGTQANQVLVATTTDLLDYTELGLLTLDEAGGVNVPTAVYDASSDAYVVSWTTDSGAGRHQVFSDLAAAVAGAGGGAGGESASGRATGSHRVTDLEIEDFASGTVLTIAERVADRLENRLGRITNTGYQEFEDLTVVKKTPIDELGLPEQVTLDYSDGSIAKLPISDWDLSDLNLKKPGTYTVTGTVKQTTYPKPFAVERADPSAFTYDWNGQTKYLMIATNDLNERHVDQYGNAFMPVRIGDTLTELADAAQPDPNDPQADEIHLLKKGDLDAQGKAMTGCFWAPEFQVIGGKLSILFMPCYDKNGAPDYITGRASIMQLQQDEAGDDLDPADPANWSKPEWVLRADGTTNLNTDVPASNQISLDMTYFEDAAGQSYYAWQSNCSTYIATLDPAHPNRVTSDPVRIVSPEYAWDNSCAEGPNVLSRDGKLLMTYAGSQVGYTYATGLAVAPASGADLLDPASWKKLNYPLLKSGEFEGEWQLGTGHGMWSEDEDGNIVHVFHAKTDAGFGEYTVGRDMFVRRVHFDAEGIPVLDMESSEELASPTVTMRVIVRASANACTPHVGKPVLPDVLQGLPFDVGNGWDCPGKKH</sequence>
<feature type="signal peptide" evidence="5">
    <location>
        <begin position="1"/>
        <end position="39"/>
    </location>
</feature>
<evidence type="ECO:0000313" key="8">
    <source>
        <dbReference type="EMBL" id="GAA1825399.1"/>
    </source>
</evidence>
<protein>
    <recommendedName>
        <fullName evidence="10">Family 43 glycosylhydrolase</fullName>
    </recommendedName>
</protein>
<reference evidence="8 9" key="1">
    <citation type="journal article" date="2019" name="Int. J. Syst. Evol. Microbiol.">
        <title>The Global Catalogue of Microorganisms (GCM) 10K type strain sequencing project: providing services to taxonomists for standard genome sequencing and annotation.</title>
        <authorList>
            <consortium name="The Broad Institute Genomics Platform"/>
            <consortium name="The Broad Institute Genome Sequencing Center for Infectious Disease"/>
            <person name="Wu L."/>
            <person name="Ma J."/>
        </authorList>
    </citation>
    <scope>NUCLEOTIDE SEQUENCE [LARGE SCALE GENOMIC DNA]</scope>
    <source>
        <strain evidence="8 9">JCM 14323</strain>
    </source>
</reference>
<evidence type="ECO:0000256" key="3">
    <source>
        <dbReference type="ARBA" id="ARBA00022801"/>
    </source>
</evidence>
<dbReference type="Pfam" id="PF04616">
    <property type="entry name" value="Glyco_hydro_43"/>
    <property type="match status" value="1"/>
</dbReference>
<evidence type="ECO:0000256" key="1">
    <source>
        <dbReference type="ARBA" id="ARBA00004834"/>
    </source>
</evidence>
<evidence type="ECO:0000259" key="7">
    <source>
        <dbReference type="Pfam" id="PF20578"/>
    </source>
</evidence>
<dbReference type="InterPro" id="IPR046780">
    <property type="entry name" value="aBig_2"/>
</dbReference>
<dbReference type="RefSeq" id="WP_157426052.1">
    <property type="nucleotide sequence ID" value="NZ_BAAANK010000001.1"/>
</dbReference>